<dbReference type="SMART" id="SM00421">
    <property type="entry name" value="HTH_LUXR"/>
    <property type="match status" value="1"/>
</dbReference>
<dbReference type="Proteomes" id="UP001500102">
    <property type="component" value="Unassembled WGS sequence"/>
</dbReference>
<keyword evidence="1" id="KW-0805">Transcription regulation</keyword>
<reference evidence="7" key="1">
    <citation type="journal article" date="2019" name="Int. J. Syst. Evol. Microbiol.">
        <title>The Global Catalogue of Microorganisms (GCM) 10K type strain sequencing project: providing services to taxonomists for standard genome sequencing and annotation.</title>
        <authorList>
            <consortium name="The Broad Institute Genomics Platform"/>
            <consortium name="The Broad Institute Genome Sequencing Center for Infectious Disease"/>
            <person name="Wu L."/>
            <person name="Ma J."/>
        </authorList>
    </citation>
    <scope>NUCLEOTIDE SEQUENCE [LARGE SCALE GENOMIC DNA]</scope>
    <source>
        <strain evidence="7">JCM 15921</strain>
    </source>
</reference>
<dbReference type="PRINTS" id="PR00038">
    <property type="entry name" value="HTHLUXR"/>
</dbReference>
<dbReference type="CDD" id="cd06170">
    <property type="entry name" value="LuxR_C_like"/>
    <property type="match status" value="1"/>
</dbReference>
<dbReference type="InterPro" id="IPR049945">
    <property type="entry name" value="AAA_22"/>
</dbReference>
<gene>
    <name evidence="6" type="ORF">GCM10009825_15910</name>
</gene>
<evidence type="ECO:0000256" key="3">
    <source>
        <dbReference type="ARBA" id="ARBA00023163"/>
    </source>
</evidence>
<dbReference type="InterPro" id="IPR003593">
    <property type="entry name" value="AAA+_ATPase"/>
</dbReference>
<feature type="region of interest" description="Disordered" evidence="4">
    <location>
        <begin position="441"/>
        <end position="474"/>
    </location>
</feature>
<dbReference type="InterPro" id="IPR036388">
    <property type="entry name" value="WH-like_DNA-bd_sf"/>
</dbReference>
<dbReference type="Gene3D" id="1.10.10.10">
    <property type="entry name" value="Winged helix-like DNA-binding domain superfamily/Winged helix DNA-binding domain"/>
    <property type="match status" value="1"/>
</dbReference>
<dbReference type="SUPFAM" id="SSF52540">
    <property type="entry name" value="P-loop containing nucleoside triphosphate hydrolases"/>
    <property type="match status" value="1"/>
</dbReference>
<keyword evidence="3" id="KW-0804">Transcription</keyword>
<organism evidence="6 7">
    <name type="scientific">Arthrobacter humicola</name>
    <dbReference type="NCBI Taxonomy" id="409291"/>
    <lineage>
        <taxon>Bacteria</taxon>
        <taxon>Bacillati</taxon>
        <taxon>Actinomycetota</taxon>
        <taxon>Actinomycetes</taxon>
        <taxon>Micrococcales</taxon>
        <taxon>Micrococcaceae</taxon>
        <taxon>Arthrobacter</taxon>
    </lineage>
</organism>
<dbReference type="InterPro" id="IPR016032">
    <property type="entry name" value="Sig_transdc_resp-reg_C-effctor"/>
</dbReference>
<dbReference type="PANTHER" id="PTHR44688:SF16">
    <property type="entry name" value="DNA-BINDING TRANSCRIPTIONAL ACTIVATOR DEVR_DOSR"/>
    <property type="match status" value="1"/>
</dbReference>
<dbReference type="Pfam" id="PF13401">
    <property type="entry name" value="AAA_22"/>
    <property type="match status" value="1"/>
</dbReference>
<keyword evidence="2" id="KW-0238">DNA-binding</keyword>
<evidence type="ECO:0000313" key="6">
    <source>
        <dbReference type="EMBL" id="GAA2133140.1"/>
    </source>
</evidence>
<name>A0ABP5KPX1_9MICC</name>
<evidence type="ECO:0000259" key="5">
    <source>
        <dbReference type="PROSITE" id="PS50043"/>
    </source>
</evidence>
<dbReference type="SMART" id="SM00382">
    <property type="entry name" value="AAA"/>
    <property type="match status" value="1"/>
</dbReference>
<dbReference type="PROSITE" id="PS50043">
    <property type="entry name" value="HTH_LUXR_2"/>
    <property type="match status" value="1"/>
</dbReference>
<proteinExistence type="predicted"/>
<evidence type="ECO:0000256" key="2">
    <source>
        <dbReference type="ARBA" id="ARBA00023125"/>
    </source>
</evidence>
<dbReference type="InterPro" id="IPR000792">
    <property type="entry name" value="Tscrpt_reg_LuxR_C"/>
</dbReference>
<sequence length="914" mass="96258">MESLTETAPLIERSALVKDLVRCLRDDTRSGALVVGGAGTGKTAIVKAVIRELGPRSHIIRLTATPALAAVPFGALAPYLSRLPDRELDSYAAVVEAMAGSLKSEAERPLFVVDDAHCLDHGTVRQLAQAAATCAAGILVACRPGPMIPEEFLSLWDDGIIAKFDLSPLSRTGTHQLCEQVLRADVSPWVSALFHDAAGGNPLMLMSLIQHARSSGALGFRHGVWFLLANPDMAQVPAADVVDRQLRSMTPEEKTAATIVALAGPLSLAQILRISGPKAVDALDTAGIIAVSAGHDRLVRPASPIVGEIIRHRVPAGRSSALRSSVLSFPSARAAVPGAALNRLRWSLDCGVEIPPVQLLHAAVAANTALDPVTAARAAGAIRDVRFLSEARIQLAYSNYILGHPEAAVASLESAQPLRAGRSSYLAALLAARIGSATPARRLPADAGNPPPGSVLALEPLSAGEPPSAVDSSAVDSLALPAVPSTQPSTLDPEEQLRDGAAAAGLAAELMSRTWDSRFLGAGTGLRELIESAGTNPEIRVPAVSRLAELLTAQGRLRTGLRLDGEAWNGARSASVALPLVYEDLVVRHCLNLIRAGDWDGLGQVLDDYAAREPGRLLYSGGMLHLMRGYSRLRQGRMRESLAEVRLGVEELTIADPLNLLPFAHAVAAYAAAAVGRHREAGQHSLAYRLSDYREPTTLRLTAEAYCLAADPGDGPDGNSARALARLADEALREGLRGVETDIRRLAFRSGDTSGAEALALSSSAVEGPEARLLESYARAVSACDAADLIGISDDALNGGHGLLALEAAQQAERILADDPDRWRLTAVQRRVHHRLVEAGMSAQLELVHNDHGAALTPREAEVLELVSGGATNGEIATALCVSQRTVEGHLSRIFAKLGVGRRADLLDLGTPHP</sequence>
<dbReference type="PROSITE" id="PS00622">
    <property type="entry name" value="HTH_LUXR_1"/>
    <property type="match status" value="1"/>
</dbReference>
<dbReference type="InterPro" id="IPR027417">
    <property type="entry name" value="P-loop_NTPase"/>
</dbReference>
<protein>
    <recommendedName>
        <fullName evidence="5">HTH luxR-type domain-containing protein</fullName>
    </recommendedName>
</protein>
<comment type="caution">
    <text evidence="6">The sequence shown here is derived from an EMBL/GenBank/DDBJ whole genome shotgun (WGS) entry which is preliminary data.</text>
</comment>
<dbReference type="EMBL" id="BAAAQB010000025">
    <property type="protein sequence ID" value="GAA2133140.1"/>
    <property type="molecule type" value="Genomic_DNA"/>
</dbReference>
<dbReference type="RefSeq" id="WP_344364090.1">
    <property type="nucleotide sequence ID" value="NZ_BAAAQB010000025.1"/>
</dbReference>
<dbReference type="PANTHER" id="PTHR44688">
    <property type="entry name" value="DNA-BINDING TRANSCRIPTIONAL ACTIVATOR DEVR_DOSR"/>
    <property type="match status" value="1"/>
</dbReference>
<dbReference type="Gene3D" id="3.40.50.300">
    <property type="entry name" value="P-loop containing nucleotide triphosphate hydrolases"/>
    <property type="match status" value="1"/>
</dbReference>
<accession>A0ABP5KPX1</accession>
<dbReference type="SUPFAM" id="SSF46894">
    <property type="entry name" value="C-terminal effector domain of the bipartite response regulators"/>
    <property type="match status" value="1"/>
</dbReference>
<keyword evidence="7" id="KW-1185">Reference proteome</keyword>
<feature type="domain" description="HTH luxR-type" evidence="5">
    <location>
        <begin position="849"/>
        <end position="914"/>
    </location>
</feature>
<dbReference type="Pfam" id="PF00196">
    <property type="entry name" value="GerE"/>
    <property type="match status" value="1"/>
</dbReference>
<evidence type="ECO:0000256" key="1">
    <source>
        <dbReference type="ARBA" id="ARBA00023015"/>
    </source>
</evidence>
<evidence type="ECO:0000313" key="7">
    <source>
        <dbReference type="Proteomes" id="UP001500102"/>
    </source>
</evidence>
<evidence type="ECO:0000256" key="4">
    <source>
        <dbReference type="SAM" id="MobiDB-lite"/>
    </source>
</evidence>